<name>A0ACD3AY54_9AGAR</name>
<sequence length="467" mass="51401">MDEDMDFDTPGLAPAFEPQPPQYTLSQNLYDGRKMLDLVFVQDCTGSQGSYISSATKNIEQICAHIFESGKLQVTEDLRIGLVAFRDHPPQDHTYITKNFGFSSDISKVHEDLSGLYASGGGDGPEAVTAALAEALNMDWREHARKMVVLIADAPPHGIGEDGDGFDDGSPDGNDPLQLARAMAGRGITLFSVACEPALSGYAYATDFYQALTNITSGLMLPLTTADMLTDAIVGGVLENLDMEHLVCEVDCAVAQRTLGNNESMDDIAKELHEKLLLRNESMKKVVIESIYKESEEAMHNVGIFMAAASLAEARPLLRQVHGTRFTDKYLQARQTYGTYSLTLPSRPAPKPTPASPKAQADRSVPVPPKSKLPRPVLKKDLYRTQNKAEIRQQTPELCKADGQPTTMNFTYHRISVNSGYSRPDDAACEVLTQKAEAINKMNCGPPSPEKIYRFVQLYLYLFHVLF</sequence>
<accession>A0ACD3AY54</accession>
<reference evidence="1 2" key="1">
    <citation type="journal article" date="2019" name="Nat. Ecol. Evol.">
        <title>Megaphylogeny resolves global patterns of mushroom evolution.</title>
        <authorList>
            <person name="Varga T."/>
            <person name="Krizsan K."/>
            <person name="Foldi C."/>
            <person name="Dima B."/>
            <person name="Sanchez-Garcia M."/>
            <person name="Sanchez-Ramirez S."/>
            <person name="Szollosi G.J."/>
            <person name="Szarkandi J.G."/>
            <person name="Papp V."/>
            <person name="Albert L."/>
            <person name="Andreopoulos W."/>
            <person name="Angelini C."/>
            <person name="Antonin V."/>
            <person name="Barry K.W."/>
            <person name="Bougher N.L."/>
            <person name="Buchanan P."/>
            <person name="Buyck B."/>
            <person name="Bense V."/>
            <person name="Catcheside P."/>
            <person name="Chovatia M."/>
            <person name="Cooper J."/>
            <person name="Damon W."/>
            <person name="Desjardin D."/>
            <person name="Finy P."/>
            <person name="Geml J."/>
            <person name="Haridas S."/>
            <person name="Hughes K."/>
            <person name="Justo A."/>
            <person name="Karasinski D."/>
            <person name="Kautmanova I."/>
            <person name="Kiss B."/>
            <person name="Kocsube S."/>
            <person name="Kotiranta H."/>
            <person name="LaButti K.M."/>
            <person name="Lechner B.E."/>
            <person name="Liimatainen K."/>
            <person name="Lipzen A."/>
            <person name="Lukacs Z."/>
            <person name="Mihaltcheva S."/>
            <person name="Morgado L.N."/>
            <person name="Niskanen T."/>
            <person name="Noordeloos M.E."/>
            <person name="Ohm R.A."/>
            <person name="Ortiz-Santana B."/>
            <person name="Ovrebo C."/>
            <person name="Racz N."/>
            <person name="Riley R."/>
            <person name="Savchenko A."/>
            <person name="Shiryaev A."/>
            <person name="Soop K."/>
            <person name="Spirin V."/>
            <person name="Szebenyi C."/>
            <person name="Tomsovsky M."/>
            <person name="Tulloss R.E."/>
            <person name="Uehling J."/>
            <person name="Grigoriev I.V."/>
            <person name="Vagvolgyi C."/>
            <person name="Papp T."/>
            <person name="Martin F.M."/>
            <person name="Miettinen O."/>
            <person name="Hibbett D.S."/>
            <person name="Nagy L.G."/>
        </authorList>
    </citation>
    <scope>NUCLEOTIDE SEQUENCE [LARGE SCALE GENOMIC DNA]</scope>
    <source>
        <strain evidence="1 2">NL-1719</strain>
    </source>
</reference>
<protein>
    <submittedName>
        <fullName evidence="1">Uncharacterized protein</fullName>
    </submittedName>
</protein>
<evidence type="ECO:0000313" key="2">
    <source>
        <dbReference type="Proteomes" id="UP000308600"/>
    </source>
</evidence>
<dbReference type="EMBL" id="ML208316">
    <property type="protein sequence ID" value="TFK70219.1"/>
    <property type="molecule type" value="Genomic_DNA"/>
</dbReference>
<dbReference type="Proteomes" id="UP000308600">
    <property type="component" value="Unassembled WGS sequence"/>
</dbReference>
<keyword evidence="2" id="KW-1185">Reference proteome</keyword>
<proteinExistence type="predicted"/>
<gene>
    <name evidence="1" type="ORF">BDN72DRAFT_766821</name>
</gene>
<organism evidence="1 2">
    <name type="scientific">Pluteus cervinus</name>
    <dbReference type="NCBI Taxonomy" id="181527"/>
    <lineage>
        <taxon>Eukaryota</taxon>
        <taxon>Fungi</taxon>
        <taxon>Dikarya</taxon>
        <taxon>Basidiomycota</taxon>
        <taxon>Agaricomycotina</taxon>
        <taxon>Agaricomycetes</taxon>
        <taxon>Agaricomycetidae</taxon>
        <taxon>Agaricales</taxon>
        <taxon>Pluteineae</taxon>
        <taxon>Pluteaceae</taxon>
        <taxon>Pluteus</taxon>
    </lineage>
</organism>
<evidence type="ECO:0000313" key="1">
    <source>
        <dbReference type="EMBL" id="TFK70219.1"/>
    </source>
</evidence>